<comment type="caution">
    <text evidence="1">The sequence shown here is derived from an EMBL/GenBank/DDBJ whole genome shotgun (WGS) entry which is preliminary data.</text>
</comment>
<evidence type="ECO:0000313" key="2">
    <source>
        <dbReference type="Proteomes" id="UP000070612"/>
    </source>
</evidence>
<dbReference type="STRING" id="59750.AWC31_24710"/>
<protein>
    <submittedName>
        <fullName evidence="1">Uncharacterized protein</fullName>
    </submittedName>
</protein>
<organism evidence="1 2">
    <name type="scientific">Mycolicibacterium wolinskyi</name>
    <dbReference type="NCBI Taxonomy" id="59750"/>
    <lineage>
        <taxon>Bacteria</taxon>
        <taxon>Bacillati</taxon>
        <taxon>Actinomycetota</taxon>
        <taxon>Actinomycetes</taxon>
        <taxon>Mycobacteriales</taxon>
        <taxon>Mycobacteriaceae</taxon>
        <taxon>Mycolicibacterium</taxon>
    </lineage>
</organism>
<sequence>MMDFQWRDYDSASLPSLSDEQLREGIAYYDRRVKEAHAAKVQAIARLKALTTPTALGARSWVEVVSSRLNINHDQARRLLREVALAEP</sequence>
<keyword evidence="2" id="KW-1185">Reference proteome</keyword>
<evidence type="ECO:0000313" key="1">
    <source>
        <dbReference type="EMBL" id="KWX21299.1"/>
    </source>
</evidence>
<dbReference type="Proteomes" id="UP000070612">
    <property type="component" value="Unassembled WGS sequence"/>
</dbReference>
<dbReference type="AlphaFoldDB" id="A0A132PG11"/>
<dbReference type="EMBL" id="LGTW01000020">
    <property type="protein sequence ID" value="KWX21299.1"/>
    <property type="molecule type" value="Genomic_DNA"/>
</dbReference>
<accession>A0A132PG11</accession>
<dbReference type="RefSeq" id="WP_067854418.1">
    <property type="nucleotide sequence ID" value="NZ_LGTW01000020.1"/>
</dbReference>
<reference evidence="1 2" key="1">
    <citation type="submission" date="2015-07" db="EMBL/GenBank/DDBJ databases">
        <title>A draft genome sequence of Mycobacterium wolinskyi.</title>
        <authorList>
            <person name="de Man T.J."/>
            <person name="Perry K.A."/>
            <person name="Coulliette A.D."/>
            <person name="Jensen B."/>
            <person name="Toney N.C."/>
            <person name="Limbago B.M."/>
            <person name="Noble-Wang J."/>
        </authorList>
    </citation>
    <scope>NUCLEOTIDE SEQUENCE [LARGE SCALE GENOMIC DNA]</scope>
    <source>
        <strain evidence="1 2">CDC_01</strain>
    </source>
</reference>
<name>A0A132PG11_9MYCO</name>
<dbReference type="PATRIC" id="fig|59750.3.peg.2977"/>
<gene>
    <name evidence="1" type="ORF">AFM11_25570</name>
</gene>
<proteinExistence type="predicted"/>